<reference evidence="2 3" key="1">
    <citation type="submission" date="2019-03" db="EMBL/GenBank/DDBJ databases">
        <title>Luteimonas zhaokaii sp.nov., isolated from the rectal contents of Plateau pika in Yushu, Qinghai Province, China.</title>
        <authorList>
            <person name="Zhang G."/>
        </authorList>
    </citation>
    <scope>NUCLEOTIDE SEQUENCE [LARGE SCALE GENOMIC DNA]</scope>
    <source>
        <strain evidence="2 3">B9</strain>
    </source>
</reference>
<evidence type="ECO:0000313" key="3">
    <source>
        <dbReference type="Proteomes" id="UP000294796"/>
    </source>
</evidence>
<dbReference type="OrthoDB" id="9179113at2"/>
<organism evidence="2 3">
    <name type="scientific">Luteimonas aestuarii</name>
    <dbReference type="NCBI Taxonomy" id="453837"/>
    <lineage>
        <taxon>Bacteria</taxon>
        <taxon>Pseudomonadati</taxon>
        <taxon>Pseudomonadota</taxon>
        <taxon>Gammaproteobacteria</taxon>
        <taxon>Lysobacterales</taxon>
        <taxon>Lysobacteraceae</taxon>
        <taxon>Luteimonas</taxon>
    </lineage>
</organism>
<keyword evidence="1" id="KW-0732">Signal</keyword>
<dbReference type="Proteomes" id="UP000294796">
    <property type="component" value="Unassembled WGS sequence"/>
</dbReference>
<proteinExistence type="predicted"/>
<gene>
    <name evidence="2" type="ORF">E2F46_10155</name>
</gene>
<evidence type="ECO:0008006" key="4">
    <source>
        <dbReference type="Google" id="ProtNLM"/>
    </source>
</evidence>
<keyword evidence="3" id="KW-1185">Reference proteome</keyword>
<evidence type="ECO:0000313" key="2">
    <source>
        <dbReference type="EMBL" id="TDK23880.1"/>
    </source>
</evidence>
<dbReference type="AlphaFoldDB" id="A0A4R5TT09"/>
<comment type="caution">
    <text evidence="2">The sequence shown here is derived from an EMBL/GenBank/DDBJ whole genome shotgun (WGS) entry which is preliminary data.</text>
</comment>
<sequence length="189" mass="20969">MKYRLVLLAGLAVGVLPCAAFAQAKFDGYLCCNMRSDGSWISDGNYAEDGKRTLPAGTPAKVTGYGRYRVRVELDGSKQAIGNDYSRDLAPEDFARRYVVSENPADRIASWPAKVQEAVGQSRVTPGMDREQVLTSLGYPMHSENPDLDAALWRYWLSSFDEFQVQFDGSGRVSDVTASPTTRNRVWMP</sequence>
<accession>A0A4R5TT09</accession>
<feature type="chain" id="PRO_5020340175" description="Outer membrane protein assembly factor BamE" evidence="1">
    <location>
        <begin position="23"/>
        <end position="189"/>
    </location>
</feature>
<feature type="signal peptide" evidence="1">
    <location>
        <begin position="1"/>
        <end position="22"/>
    </location>
</feature>
<dbReference type="EMBL" id="SMTF01000006">
    <property type="protein sequence ID" value="TDK23880.1"/>
    <property type="molecule type" value="Genomic_DNA"/>
</dbReference>
<protein>
    <recommendedName>
        <fullName evidence="4">Outer membrane protein assembly factor BamE</fullName>
    </recommendedName>
</protein>
<name>A0A4R5TT09_9GAMM</name>
<evidence type="ECO:0000256" key="1">
    <source>
        <dbReference type="SAM" id="SignalP"/>
    </source>
</evidence>
<dbReference type="RefSeq" id="WP_133321977.1">
    <property type="nucleotide sequence ID" value="NZ_SMTF01000006.1"/>
</dbReference>